<gene>
    <name evidence="1" type="ORF">LTR37_012465</name>
</gene>
<name>A0ACC3N0I2_9PEZI</name>
<evidence type="ECO:0000313" key="2">
    <source>
        <dbReference type="Proteomes" id="UP001281147"/>
    </source>
</evidence>
<dbReference type="EMBL" id="JAUTXU010000115">
    <property type="protein sequence ID" value="KAK3706966.1"/>
    <property type="molecule type" value="Genomic_DNA"/>
</dbReference>
<comment type="caution">
    <text evidence="1">The sequence shown here is derived from an EMBL/GenBank/DDBJ whole genome shotgun (WGS) entry which is preliminary data.</text>
</comment>
<keyword evidence="2" id="KW-1185">Reference proteome</keyword>
<proteinExistence type="predicted"/>
<protein>
    <submittedName>
        <fullName evidence="1">Uncharacterized protein</fullName>
    </submittedName>
</protein>
<reference evidence="1" key="1">
    <citation type="submission" date="2023-07" db="EMBL/GenBank/DDBJ databases">
        <title>Black Yeasts Isolated from many extreme environments.</title>
        <authorList>
            <person name="Coleine C."/>
            <person name="Stajich J.E."/>
            <person name="Selbmann L."/>
        </authorList>
    </citation>
    <scope>NUCLEOTIDE SEQUENCE</scope>
    <source>
        <strain evidence="1">CCFEE 5714</strain>
    </source>
</reference>
<accession>A0ACC3N0I2</accession>
<sequence length="354" mass="39527">MPIIDRDTFNPRNFTKYFTKHLVLACGVVAISTFNYTFDQQGFNSTQAMDAFDREFGHYNPEKGIYELETYYLSLLNSLVYIGFAAGAWIGSLISSHYGRRMTIFCMSLWALVTATLLVTSGVSHNKWQLLVGRVLNYIYIGMELSSVPVYQSEVVPAPIRGLMVGSYQVSLGIGGLIINSICRGTSTIQNNNAWMIPYGLYYIIPSFVASTVWFIPESPRWLLMKGRGDEALRNIKLLRGEGNEVAAEAELDLIRSSLQEESDKGSWADLFRGHNRRRTGIVVGVAFFFQATGQVFSGHYGAVFVKSLGTVNPFNITVSQSAINTVTSFIGIVMLDRVGRRYVLLPTPFRGLH</sequence>
<evidence type="ECO:0000313" key="1">
    <source>
        <dbReference type="EMBL" id="KAK3706966.1"/>
    </source>
</evidence>
<dbReference type="Proteomes" id="UP001281147">
    <property type="component" value="Unassembled WGS sequence"/>
</dbReference>
<organism evidence="1 2">
    <name type="scientific">Vermiconidia calcicola</name>
    <dbReference type="NCBI Taxonomy" id="1690605"/>
    <lineage>
        <taxon>Eukaryota</taxon>
        <taxon>Fungi</taxon>
        <taxon>Dikarya</taxon>
        <taxon>Ascomycota</taxon>
        <taxon>Pezizomycotina</taxon>
        <taxon>Dothideomycetes</taxon>
        <taxon>Dothideomycetidae</taxon>
        <taxon>Mycosphaerellales</taxon>
        <taxon>Extremaceae</taxon>
        <taxon>Vermiconidia</taxon>
    </lineage>
</organism>